<keyword evidence="3" id="KW-1185">Reference proteome</keyword>
<evidence type="ECO:0000256" key="1">
    <source>
        <dbReference type="SAM" id="MobiDB-lite"/>
    </source>
</evidence>
<feature type="region of interest" description="Disordered" evidence="1">
    <location>
        <begin position="52"/>
        <end position="121"/>
    </location>
</feature>
<evidence type="ECO:0000313" key="3">
    <source>
        <dbReference type="Proteomes" id="UP000827986"/>
    </source>
</evidence>
<reference evidence="2" key="1">
    <citation type="submission" date="2021-09" db="EMBL/GenBank/DDBJ databases">
        <title>The genome of Mauremys mutica provides insights into the evolution of semi-aquatic lifestyle.</title>
        <authorList>
            <person name="Gong S."/>
            <person name="Gao Y."/>
        </authorList>
    </citation>
    <scope>NUCLEOTIDE SEQUENCE</scope>
    <source>
        <strain evidence="2">MM-2020</strain>
        <tissue evidence="2">Muscle</tissue>
    </source>
</reference>
<evidence type="ECO:0000313" key="2">
    <source>
        <dbReference type="EMBL" id="KAH1186258.1"/>
    </source>
</evidence>
<gene>
    <name evidence="2" type="ORF">KIL84_019007</name>
</gene>
<feature type="compositionally biased region" description="Basic and acidic residues" evidence="1">
    <location>
        <begin position="112"/>
        <end position="121"/>
    </location>
</feature>
<dbReference type="AlphaFoldDB" id="A0A9D3XUC7"/>
<name>A0A9D3XUC7_9SAUR</name>
<comment type="caution">
    <text evidence="2">The sequence shown here is derived from an EMBL/GenBank/DDBJ whole genome shotgun (WGS) entry which is preliminary data.</text>
</comment>
<accession>A0A9D3XUC7</accession>
<sequence length="121" mass="13617">MDVMGDNKGYCQSRRACLTSHRGKESHSQAVAIISVQKNIIEFLITKELADLPENKEWNGEESDEESSSLPGSVKESDDKEECDSREKESNDIDHTILNGLGQIEDMTFPVNEKKQHFSDS</sequence>
<dbReference type="EMBL" id="JAHDVG010000463">
    <property type="protein sequence ID" value="KAH1186258.1"/>
    <property type="molecule type" value="Genomic_DNA"/>
</dbReference>
<organism evidence="2 3">
    <name type="scientific">Mauremys mutica</name>
    <name type="common">yellowpond turtle</name>
    <dbReference type="NCBI Taxonomy" id="74926"/>
    <lineage>
        <taxon>Eukaryota</taxon>
        <taxon>Metazoa</taxon>
        <taxon>Chordata</taxon>
        <taxon>Craniata</taxon>
        <taxon>Vertebrata</taxon>
        <taxon>Euteleostomi</taxon>
        <taxon>Archelosauria</taxon>
        <taxon>Testudinata</taxon>
        <taxon>Testudines</taxon>
        <taxon>Cryptodira</taxon>
        <taxon>Durocryptodira</taxon>
        <taxon>Testudinoidea</taxon>
        <taxon>Geoemydidae</taxon>
        <taxon>Geoemydinae</taxon>
        <taxon>Mauremys</taxon>
    </lineage>
</organism>
<feature type="compositionally biased region" description="Basic and acidic residues" evidence="1">
    <location>
        <begin position="75"/>
        <end position="95"/>
    </location>
</feature>
<dbReference type="Proteomes" id="UP000827986">
    <property type="component" value="Unassembled WGS sequence"/>
</dbReference>
<proteinExistence type="predicted"/>
<protein>
    <submittedName>
        <fullName evidence="2">Uncharacterized protein</fullName>
    </submittedName>
</protein>